<keyword evidence="9" id="KW-0234">DNA repair</keyword>
<keyword evidence="7" id="KW-0010">Activator</keyword>
<dbReference type="InterPro" id="IPR011257">
    <property type="entry name" value="DNA_glycosylase"/>
</dbReference>
<dbReference type="SUPFAM" id="SSF48150">
    <property type="entry name" value="DNA-glycosylase"/>
    <property type="match status" value="1"/>
</dbReference>
<dbReference type="SMART" id="SM01009">
    <property type="entry name" value="AlkA_N"/>
    <property type="match status" value="1"/>
</dbReference>
<evidence type="ECO:0000256" key="2">
    <source>
        <dbReference type="ARBA" id="ARBA00001947"/>
    </source>
</evidence>
<evidence type="ECO:0000256" key="8">
    <source>
        <dbReference type="ARBA" id="ARBA00023163"/>
    </source>
</evidence>
<dbReference type="PROSITE" id="PS01124">
    <property type="entry name" value="HTH_ARAC_FAMILY_2"/>
    <property type="match status" value="1"/>
</dbReference>
<evidence type="ECO:0000259" key="10">
    <source>
        <dbReference type="PROSITE" id="PS01124"/>
    </source>
</evidence>
<feature type="domain" description="HTH araC/xylS-type" evidence="10">
    <location>
        <begin position="87"/>
        <end position="185"/>
    </location>
</feature>
<dbReference type="InterPro" id="IPR018060">
    <property type="entry name" value="HTH_AraC"/>
</dbReference>
<proteinExistence type="predicted"/>
<dbReference type="SUPFAM" id="SSF57884">
    <property type="entry name" value="Ada DNA repair protein, N-terminal domain (N-Ada 10)"/>
    <property type="match status" value="1"/>
</dbReference>
<keyword evidence="8" id="KW-0804">Transcription</keyword>
<dbReference type="Pfam" id="PF00730">
    <property type="entry name" value="HhH-GPD"/>
    <property type="match status" value="1"/>
</dbReference>
<dbReference type="Pfam" id="PF12833">
    <property type="entry name" value="HTH_18"/>
    <property type="match status" value="1"/>
</dbReference>
<evidence type="ECO:0000256" key="7">
    <source>
        <dbReference type="ARBA" id="ARBA00023159"/>
    </source>
</evidence>
<name>A0ABT0PJP5_9GAMM</name>
<dbReference type="CDD" id="cd00056">
    <property type="entry name" value="ENDO3c"/>
    <property type="match status" value="1"/>
</dbReference>
<dbReference type="SMART" id="SM00342">
    <property type="entry name" value="HTH_ARAC"/>
    <property type="match status" value="1"/>
</dbReference>
<dbReference type="InterPro" id="IPR023170">
    <property type="entry name" value="HhH_base_excis_C"/>
</dbReference>
<protein>
    <recommendedName>
        <fullName evidence="3">DNA-3-methyladenine glycosylase II</fullName>
        <ecNumber evidence="3">3.2.2.21</ecNumber>
    </recommendedName>
</protein>
<dbReference type="PANTHER" id="PTHR43003:SF13">
    <property type="entry name" value="DNA-3-METHYLADENINE GLYCOSYLASE 2"/>
    <property type="match status" value="1"/>
</dbReference>
<dbReference type="SUPFAM" id="SSF46689">
    <property type="entry name" value="Homeodomain-like"/>
    <property type="match status" value="2"/>
</dbReference>
<dbReference type="Gene3D" id="3.40.10.10">
    <property type="entry name" value="DNA Methylphosphotriester Repair Domain"/>
    <property type="match status" value="1"/>
</dbReference>
<dbReference type="Gene3D" id="1.10.10.60">
    <property type="entry name" value="Homeodomain-like"/>
    <property type="match status" value="2"/>
</dbReference>
<dbReference type="InterPro" id="IPR004026">
    <property type="entry name" value="Ada_DNA_repair_Zn-bd"/>
</dbReference>
<dbReference type="InterPro" id="IPR010316">
    <property type="entry name" value="AlkA_N"/>
</dbReference>
<sequence length="493" mass="55273">MNSDFEQCYQALKSRDHRFDGRFFVAVSSTGIYCRPVCPARLPKPENCSFFQTSAAAEQEGYRPCKRCRPELAPGLSCIDMPDTLLSQACRLVNLGFLDQHSVSELADRIGVSDRHLRRLFQAELGTSPLDIANSRRLLQARQLLRDTALPVTDIALLSGFKSIRSFNHLFRQYYHQTPGETRRKQNLSPDKPIRLQLGYRPPYDWQHLLNFLSSRIIPGVEEITDTSYRRAVQLETREHDIVRGWLEVSHLPEKYQLQVTLDPRLAPVIKEVLQKVRQLFDLDCNPAPILQTLGTLSESNPGTRLPGAFDGFEMSVRAILGQQVTVKAAHTLATRIARAFGSPLDTPFPGLAFTFPDARTIAKLEQSQLGELGIVRQRSGAILAIANAVIEDKLDLSPLADVPATLDKLVALKGIGPWTAQYIAMRALSWPDAFPDQDLGIIKALGTKDRKTILATSEKWRPWRAYAVMHLWESLSSTTPLPDTILTEETPA</sequence>
<dbReference type="Gene3D" id="1.10.340.30">
    <property type="entry name" value="Hypothetical protein, domain 2"/>
    <property type="match status" value="1"/>
</dbReference>
<dbReference type="Gene3D" id="1.10.1670.10">
    <property type="entry name" value="Helix-hairpin-Helix base-excision DNA repair enzymes (C-terminal)"/>
    <property type="match status" value="1"/>
</dbReference>
<dbReference type="SMART" id="SM00478">
    <property type="entry name" value="ENDO3c"/>
    <property type="match status" value="1"/>
</dbReference>
<dbReference type="InterPro" id="IPR009057">
    <property type="entry name" value="Homeodomain-like_sf"/>
</dbReference>
<evidence type="ECO:0000313" key="11">
    <source>
        <dbReference type="EMBL" id="MCL6271553.1"/>
    </source>
</evidence>
<dbReference type="SUPFAM" id="SSF55945">
    <property type="entry name" value="TATA-box binding protein-like"/>
    <property type="match status" value="1"/>
</dbReference>
<keyword evidence="12" id="KW-1185">Reference proteome</keyword>
<keyword evidence="5" id="KW-0227">DNA damage</keyword>
<dbReference type="Gene3D" id="3.30.310.20">
    <property type="entry name" value="DNA-3-methyladenine glycosylase AlkA, N-terminal domain"/>
    <property type="match status" value="1"/>
</dbReference>
<evidence type="ECO:0000256" key="3">
    <source>
        <dbReference type="ARBA" id="ARBA00012000"/>
    </source>
</evidence>
<comment type="catalytic activity">
    <reaction evidence="1">
        <text>Hydrolysis of alkylated DNA, releasing 3-methyladenine, 3-methylguanine, 7-methylguanine and 7-methyladenine.</text>
        <dbReference type="EC" id="3.2.2.21"/>
    </reaction>
</comment>
<dbReference type="InterPro" id="IPR037046">
    <property type="entry name" value="AlkA_N_sf"/>
</dbReference>
<evidence type="ECO:0000256" key="5">
    <source>
        <dbReference type="ARBA" id="ARBA00022763"/>
    </source>
</evidence>
<dbReference type="InterPro" id="IPR035451">
    <property type="entry name" value="Ada-like_dom_sf"/>
</dbReference>
<dbReference type="Proteomes" id="UP001203338">
    <property type="component" value="Unassembled WGS sequence"/>
</dbReference>
<dbReference type="EC" id="3.2.2.21" evidence="3"/>
<dbReference type="RefSeq" id="WP_249701177.1">
    <property type="nucleotide sequence ID" value="NZ_JAMFLX010000027.1"/>
</dbReference>
<keyword evidence="4" id="KW-0489">Methyltransferase</keyword>
<evidence type="ECO:0000256" key="4">
    <source>
        <dbReference type="ARBA" id="ARBA00022603"/>
    </source>
</evidence>
<evidence type="ECO:0000256" key="6">
    <source>
        <dbReference type="ARBA" id="ARBA00023015"/>
    </source>
</evidence>
<dbReference type="InterPro" id="IPR003265">
    <property type="entry name" value="HhH-GPD_domain"/>
</dbReference>
<evidence type="ECO:0000256" key="9">
    <source>
        <dbReference type="ARBA" id="ARBA00023204"/>
    </source>
</evidence>
<reference evidence="11 12" key="1">
    <citation type="submission" date="2022-05" db="EMBL/GenBank/DDBJ databases">
        <authorList>
            <person name="Park J.-S."/>
        </authorList>
    </citation>
    <scope>NUCLEOTIDE SEQUENCE [LARGE SCALE GENOMIC DNA]</scope>
    <source>
        <strain evidence="11 12">2012CJ34-2</strain>
    </source>
</reference>
<gene>
    <name evidence="11" type="ORF">M3P05_16680</name>
</gene>
<organism evidence="11 12">
    <name type="scientific">Parendozoicomonas callyspongiae</name>
    <dbReference type="NCBI Taxonomy" id="2942213"/>
    <lineage>
        <taxon>Bacteria</taxon>
        <taxon>Pseudomonadati</taxon>
        <taxon>Pseudomonadota</taxon>
        <taxon>Gammaproteobacteria</taxon>
        <taxon>Oceanospirillales</taxon>
        <taxon>Endozoicomonadaceae</taxon>
        <taxon>Parendozoicomonas</taxon>
    </lineage>
</organism>
<dbReference type="InterPro" id="IPR051912">
    <property type="entry name" value="Alkylbase_DNA_Glycosylase/TA"/>
</dbReference>
<accession>A0ABT0PJP5</accession>
<evidence type="ECO:0000313" key="12">
    <source>
        <dbReference type="Proteomes" id="UP001203338"/>
    </source>
</evidence>
<dbReference type="Pfam" id="PF06029">
    <property type="entry name" value="AlkA_N"/>
    <property type="match status" value="1"/>
</dbReference>
<evidence type="ECO:0000256" key="1">
    <source>
        <dbReference type="ARBA" id="ARBA00000086"/>
    </source>
</evidence>
<comment type="caution">
    <text evidence="11">The sequence shown here is derived from an EMBL/GenBank/DDBJ whole genome shotgun (WGS) entry which is preliminary data.</text>
</comment>
<keyword evidence="4" id="KW-0808">Transferase</keyword>
<dbReference type="PANTHER" id="PTHR43003">
    <property type="entry name" value="DNA-3-METHYLADENINE GLYCOSYLASE"/>
    <property type="match status" value="1"/>
</dbReference>
<comment type="cofactor">
    <cofactor evidence="2">
        <name>Zn(2+)</name>
        <dbReference type="ChEBI" id="CHEBI:29105"/>
    </cofactor>
</comment>
<dbReference type="EMBL" id="JAMFLX010000027">
    <property type="protein sequence ID" value="MCL6271553.1"/>
    <property type="molecule type" value="Genomic_DNA"/>
</dbReference>
<dbReference type="Pfam" id="PF02805">
    <property type="entry name" value="Ada_Zn_binding"/>
    <property type="match status" value="1"/>
</dbReference>
<keyword evidence="6" id="KW-0805">Transcription regulation</keyword>